<comment type="caution">
    <text evidence="1">The sequence shown here is derived from an EMBL/GenBank/DDBJ whole genome shotgun (WGS) entry which is preliminary data.</text>
</comment>
<protein>
    <submittedName>
        <fullName evidence="1">Uncharacterized protein</fullName>
    </submittedName>
</protein>
<dbReference type="Proteomes" id="UP000031586">
    <property type="component" value="Unassembled WGS sequence"/>
</dbReference>
<dbReference type="PATRIC" id="fig|1229493.5.peg.4401"/>
<sequence>MNFSRHIFVFARALMGKVSSLLSAQTVVKKEQQQNGVENLSRRMLPKSVIKFNNEGDIDAQM</sequence>
<evidence type="ECO:0000313" key="2">
    <source>
        <dbReference type="Proteomes" id="UP000031586"/>
    </source>
</evidence>
<organism evidence="1 2">
    <name type="scientific">Vibrio owensii CAIM 1854 = LMG 25443</name>
    <dbReference type="NCBI Taxonomy" id="1229493"/>
    <lineage>
        <taxon>Bacteria</taxon>
        <taxon>Pseudomonadati</taxon>
        <taxon>Pseudomonadota</taxon>
        <taxon>Gammaproteobacteria</taxon>
        <taxon>Vibrionales</taxon>
        <taxon>Vibrionaceae</taxon>
        <taxon>Vibrio</taxon>
    </lineage>
</organism>
<name>A0A0C1ZNY9_9VIBR</name>
<dbReference type="EMBL" id="JPRD01000005">
    <property type="protein sequence ID" value="KIF54746.1"/>
    <property type="molecule type" value="Genomic_DNA"/>
</dbReference>
<gene>
    <name evidence="1" type="ORF">H735_02095</name>
</gene>
<dbReference type="AlphaFoldDB" id="A0A0C1ZNY9"/>
<proteinExistence type="predicted"/>
<reference evidence="1 2" key="1">
    <citation type="submission" date="2014-07" db="EMBL/GenBank/DDBJ databases">
        <title>Unique and conserved regions in Vibrio harveyi and related species in comparison with the shrimp pathogen Vibrio harveyi CAIM 1792.</title>
        <authorList>
            <person name="Espinoza-Valles I."/>
            <person name="Vora G."/>
            <person name="Leekitcharoenphon P."/>
            <person name="Ussery D."/>
            <person name="Hoj L."/>
            <person name="Gomez-Gil B."/>
        </authorList>
    </citation>
    <scope>NUCLEOTIDE SEQUENCE [LARGE SCALE GENOMIC DNA]</scope>
    <source>
        <strain evidence="2">CAIM 1854 / LMG 25443</strain>
    </source>
</reference>
<accession>A0A0C1ZNY9</accession>
<evidence type="ECO:0000313" key="1">
    <source>
        <dbReference type="EMBL" id="KIF54746.1"/>
    </source>
</evidence>